<keyword evidence="6 9" id="KW-0067">ATP-binding</keyword>
<evidence type="ECO:0000256" key="7">
    <source>
        <dbReference type="ARBA" id="ARBA00023137"/>
    </source>
</evidence>
<sequence length="336" mass="38557">MLRLADSKQINRSHFQLTDRVQVEPAASRRKLATKPGPIGKLSFRATDVLKMSFKDKRIFAQLLIDKNRLELQDVIGSGNFGLVYKGTLLDERHSNRKLVAVKTVQGLQCTQEKAQMFIEESARMAGFTNNHILSLIGITVKDERPCIILPYMENGDLHSYIVDTKRKLTVGELIRFGYDVAMGMTYLASKNFIHRDLATRNCMVSSDMTVKVGDFGLSRDLYEGDYYMMKDSSTPLPLRWVAIESILTSKFSIKSDVWSFGVLFWELMTRGLTPYSEIQDNVAVILYMKRGGRLSFPQYVSTDLGNFMQKCWRTDPKERPEFRVIRNFLRDLQTS</sequence>
<evidence type="ECO:0000259" key="10">
    <source>
        <dbReference type="PROSITE" id="PS50011"/>
    </source>
</evidence>
<name>A0AAD9N7H5_9ANNE</name>
<dbReference type="Gene3D" id="3.30.200.20">
    <property type="entry name" value="Phosphorylase Kinase, domain 1"/>
    <property type="match status" value="1"/>
</dbReference>
<dbReference type="Proteomes" id="UP001208570">
    <property type="component" value="Unassembled WGS sequence"/>
</dbReference>
<comment type="subcellular location">
    <subcellularLocation>
        <location evidence="1">Membrane</location>
        <topology evidence="1">Single-pass membrane protein</topology>
    </subcellularLocation>
</comment>
<dbReference type="GO" id="GO:0005524">
    <property type="term" value="F:ATP binding"/>
    <property type="evidence" value="ECO:0007669"/>
    <property type="project" value="UniProtKB-UniRule"/>
</dbReference>
<keyword evidence="2" id="KW-0597">Phosphoprotein</keyword>
<evidence type="ECO:0000256" key="6">
    <source>
        <dbReference type="ARBA" id="ARBA00022840"/>
    </source>
</evidence>
<dbReference type="PROSITE" id="PS00109">
    <property type="entry name" value="PROTEIN_KINASE_TYR"/>
    <property type="match status" value="1"/>
</dbReference>
<keyword evidence="5" id="KW-0418">Kinase</keyword>
<dbReference type="InterPro" id="IPR011009">
    <property type="entry name" value="Kinase-like_dom_sf"/>
</dbReference>
<dbReference type="GO" id="GO:0004714">
    <property type="term" value="F:transmembrane receptor protein tyrosine kinase activity"/>
    <property type="evidence" value="ECO:0007669"/>
    <property type="project" value="UniProtKB-EC"/>
</dbReference>
<dbReference type="InterPro" id="IPR000719">
    <property type="entry name" value="Prot_kinase_dom"/>
</dbReference>
<organism evidence="11 12">
    <name type="scientific">Paralvinella palmiformis</name>
    <dbReference type="NCBI Taxonomy" id="53620"/>
    <lineage>
        <taxon>Eukaryota</taxon>
        <taxon>Metazoa</taxon>
        <taxon>Spiralia</taxon>
        <taxon>Lophotrochozoa</taxon>
        <taxon>Annelida</taxon>
        <taxon>Polychaeta</taxon>
        <taxon>Sedentaria</taxon>
        <taxon>Canalipalpata</taxon>
        <taxon>Terebellida</taxon>
        <taxon>Terebelliformia</taxon>
        <taxon>Alvinellidae</taxon>
        <taxon>Paralvinella</taxon>
    </lineage>
</organism>
<evidence type="ECO:0000256" key="2">
    <source>
        <dbReference type="ARBA" id="ARBA00022553"/>
    </source>
</evidence>
<evidence type="ECO:0000256" key="8">
    <source>
        <dbReference type="ARBA" id="ARBA00051243"/>
    </source>
</evidence>
<dbReference type="InterPro" id="IPR050122">
    <property type="entry name" value="RTK"/>
</dbReference>
<dbReference type="InterPro" id="IPR001245">
    <property type="entry name" value="Ser-Thr/Tyr_kinase_cat_dom"/>
</dbReference>
<dbReference type="SMART" id="SM00219">
    <property type="entry name" value="TyrKc"/>
    <property type="match status" value="1"/>
</dbReference>
<dbReference type="GO" id="GO:0043235">
    <property type="term" value="C:receptor complex"/>
    <property type="evidence" value="ECO:0007669"/>
    <property type="project" value="TreeGrafter"/>
</dbReference>
<protein>
    <recommendedName>
        <fullName evidence="10">Protein kinase domain-containing protein</fullName>
    </recommendedName>
</protein>
<dbReference type="SUPFAM" id="SSF56112">
    <property type="entry name" value="Protein kinase-like (PK-like)"/>
    <property type="match status" value="1"/>
</dbReference>
<evidence type="ECO:0000256" key="1">
    <source>
        <dbReference type="ARBA" id="ARBA00004167"/>
    </source>
</evidence>
<dbReference type="InterPro" id="IPR017441">
    <property type="entry name" value="Protein_kinase_ATP_BS"/>
</dbReference>
<dbReference type="Pfam" id="PF07714">
    <property type="entry name" value="PK_Tyr_Ser-Thr"/>
    <property type="match status" value="1"/>
</dbReference>
<dbReference type="FunFam" id="1.10.510.10:FF:000554">
    <property type="entry name" value="Predicted protein"/>
    <property type="match status" value="1"/>
</dbReference>
<comment type="caution">
    <text evidence="11">The sequence shown here is derived from an EMBL/GenBank/DDBJ whole genome shotgun (WGS) entry which is preliminary data.</text>
</comment>
<feature type="domain" description="Protein kinase" evidence="10">
    <location>
        <begin position="70"/>
        <end position="330"/>
    </location>
</feature>
<evidence type="ECO:0000256" key="4">
    <source>
        <dbReference type="ARBA" id="ARBA00022741"/>
    </source>
</evidence>
<keyword evidence="3" id="KW-0808">Transferase</keyword>
<dbReference type="EMBL" id="JAODUP010000142">
    <property type="protein sequence ID" value="KAK2159982.1"/>
    <property type="molecule type" value="Genomic_DNA"/>
</dbReference>
<reference evidence="11" key="1">
    <citation type="journal article" date="2023" name="Mol. Biol. Evol.">
        <title>Third-Generation Sequencing Reveals the Adaptive Role of the Epigenome in Three Deep-Sea Polychaetes.</title>
        <authorList>
            <person name="Perez M."/>
            <person name="Aroh O."/>
            <person name="Sun Y."/>
            <person name="Lan Y."/>
            <person name="Juniper S.K."/>
            <person name="Young C.R."/>
            <person name="Angers B."/>
            <person name="Qian P.Y."/>
        </authorList>
    </citation>
    <scope>NUCLEOTIDE SEQUENCE</scope>
    <source>
        <strain evidence="11">P08H-3</strain>
    </source>
</reference>
<proteinExistence type="predicted"/>
<dbReference type="PANTHER" id="PTHR24416:SF483">
    <property type="entry name" value="HEPATOCYTE GROWTH FACTOR RECEPTOR"/>
    <property type="match status" value="1"/>
</dbReference>
<dbReference type="CDD" id="cd00192">
    <property type="entry name" value="PTKc"/>
    <property type="match status" value="1"/>
</dbReference>
<gene>
    <name evidence="11" type="ORF">LSH36_142g03005</name>
</gene>
<evidence type="ECO:0000313" key="12">
    <source>
        <dbReference type="Proteomes" id="UP001208570"/>
    </source>
</evidence>
<dbReference type="InterPro" id="IPR020635">
    <property type="entry name" value="Tyr_kinase_cat_dom"/>
</dbReference>
<dbReference type="InterPro" id="IPR008266">
    <property type="entry name" value="Tyr_kinase_AS"/>
</dbReference>
<dbReference type="GO" id="GO:0005886">
    <property type="term" value="C:plasma membrane"/>
    <property type="evidence" value="ECO:0007669"/>
    <property type="project" value="TreeGrafter"/>
</dbReference>
<evidence type="ECO:0000256" key="3">
    <source>
        <dbReference type="ARBA" id="ARBA00022679"/>
    </source>
</evidence>
<keyword evidence="4 9" id="KW-0547">Nucleotide-binding</keyword>
<keyword evidence="12" id="KW-1185">Reference proteome</keyword>
<dbReference type="PRINTS" id="PR00109">
    <property type="entry name" value="TYRKINASE"/>
</dbReference>
<keyword evidence="7" id="KW-0829">Tyrosine-protein kinase</keyword>
<dbReference type="AlphaFoldDB" id="A0AAD9N7H5"/>
<evidence type="ECO:0000256" key="9">
    <source>
        <dbReference type="PROSITE-ProRule" id="PRU10141"/>
    </source>
</evidence>
<accession>A0AAD9N7H5</accession>
<dbReference type="GO" id="GO:0007169">
    <property type="term" value="P:cell surface receptor protein tyrosine kinase signaling pathway"/>
    <property type="evidence" value="ECO:0007669"/>
    <property type="project" value="TreeGrafter"/>
</dbReference>
<dbReference type="Gene3D" id="1.10.510.10">
    <property type="entry name" value="Transferase(Phosphotransferase) domain 1"/>
    <property type="match status" value="1"/>
</dbReference>
<comment type="catalytic activity">
    <reaction evidence="8">
        <text>L-tyrosyl-[protein] + ATP = O-phospho-L-tyrosyl-[protein] + ADP + H(+)</text>
        <dbReference type="Rhea" id="RHEA:10596"/>
        <dbReference type="Rhea" id="RHEA-COMP:10136"/>
        <dbReference type="Rhea" id="RHEA-COMP:20101"/>
        <dbReference type="ChEBI" id="CHEBI:15378"/>
        <dbReference type="ChEBI" id="CHEBI:30616"/>
        <dbReference type="ChEBI" id="CHEBI:46858"/>
        <dbReference type="ChEBI" id="CHEBI:61978"/>
        <dbReference type="ChEBI" id="CHEBI:456216"/>
        <dbReference type="EC" id="2.7.10.1"/>
    </reaction>
</comment>
<dbReference type="PANTHER" id="PTHR24416">
    <property type="entry name" value="TYROSINE-PROTEIN KINASE RECEPTOR"/>
    <property type="match status" value="1"/>
</dbReference>
<dbReference type="PROSITE" id="PS00107">
    <property type="entry name" value="PROTEIN_KINASE_ATP"/>
    <property type="match status" value="1"/>
</dbReference>
<dbReference type="PROSITE" id="PS50011">
    <property type="entry name" value="PROTEIN_KINASE_DOM"/>
    <property type="match status" value="1"/>
</dbReference>
<feature type="binding site" evidence="9">
    <location>
        <position position="103"/>
    </location>
    <ligand>
        <name>ATP</name>
        <dbReference type="ChEBI" id="CHEBI:30616"/>
    </ligand>
</feature>
<evidence type="ECO:0000256" key="5">
    <source>
        <dbReference type="ARBA" id="ARBA00022777"/>
    </source>
</evidence>
<evidence type="ECO:0000313" key="11">
    <source>
        <dbReference type="EMBL" id="KAK2159982.1"/>
    </source>
</evidence>